<dbReference type="PROSITE" id="PS50977">
    <property type="entry name" value="HTH_TETR_2"/>
    <property type="match status" value="1"/>
</dbReference>
<protein>
    <recommendedName>
        <fullName evidence="5">HTH tetR-type domain-containing protein</fullName>
    </recommendedName>
</protein>
<dbReference type="AlphaFoldDB" id="A0A0J1IQ51"/>
<dbReference type="PATRIC" id="fig|1397.4.peg.2120"/>
<keyword evidence="4" id="KW-0175">Coiled coil</keyword>
<dbReference type="EMBL" id="LDPH01000002">
    <property type="protein sequence ID" value="KLV28082.1"/>
    <property type="molecule type" value="Genomic_DNA"/>
</dbReference>
<evidence type="ECO:0000256" key="2">
    <source>
        <dbReference type="ARBA" id="ARBA00023125"/>
    </source>
</evidence>
<dbReference type="Gene3D" id="1.10.357.10">
    <property type="entry name" value="Tetracycline Repressor, domain 2"/>
    <property type="match status" value="1"/>
</dbReference>
<comment type="caution">
    <text evidence="6">The sequence shown here is derived from an EMBL/GenBank/DDBJ whole genome shotgun (WGS) entry which is preliminary data.</text>
</comment>
<keyword evidence="1" id="KW-0678">Repressor</keyword>
<dbReference type="InterPro" id="IPR050624">
    <property type="entry name" value="HTH-type_Tx_Regulator"/>
</dbReference>
<dbReference type="PANTHER" id="PTHR43479:SF11">
    <property type="entry name" value="ACREF_ENVCD OPERON REPRESSOR-RELATED"/>
    <property type="match status" value="1"/>
</dbReference>
<dbReference type="RefSeq" id="WP_047940635.1">
    <property type="nucleotide sequence ID" value="NZ_LDPH01000002.1"/>
</dbReference>
<dbReference type="OrthoDB" id="9780939at2"/>
<dbReference type="Proteomes" id="UP000036045">
    <property type="component" value="Unassembled WGS sequence"/>
</dbReference>
<dbReference type="Pfam" id="PF00440">
    <property type="entry name" value="TetR_N"/>
    <property type="match status" value="1"/>
</dbReference>
<accession>A0A0J1IQ51</accession>
<name>A0A0J1IQ51_NIACI</name>
<evidence type="ECO:0000256" key="3">
    <source>
        <dbReference type="PROSITE-ProRule" id="PRU00335"/>
    </source>
</evidence>
<dbReference type="PANTHER" id="PTHR43479">
    <property type="entry name" value="ACREF/ENVCD OPERON REPRESSOR-RELATED"/>
    <property type="match status" value="1"/>
</dbReference>
<keyword evidence="2 3" id="KW-0238">DNA-binding</keyword>
<dbReference type="PRINTS" id="PR00455">
    <property type="entry name" value="HTHTETR"/>
</dbReference>
<feature type="DNA-binding region" description="H-T-H motif" evidence="3">
    <location>
        <begin position="30"/>
        <end position="49"/>
    </location>
</feature>
<dbReference type="InterPro" id="IPR001647">
    <property type="entry name" value="HTH_TetR"/>
</dbReference>
<reference evidence="6 7" key="1">
    <citation type="submission" date="2015-05" db="EMBL/GenBank/DDBJ databases">
        <title>Whole genome sequence and identification of bacterial endophytes from Costus igneus.</title>
        <authorList>
            <person name="Lee Y.P."/>
            <person name="Gan H.M."/>
            <person name="Eng W."/>
            <person name="Wheatley M.S."/>
            <person name="Caraballo A."/>
            <person name="Polter S."/>
            <person name="Savka M.A."/>
            <person name="Hudson A.O."/>
        </authorList>
    </citation>
    <scope>NUCLEOTIDE SEQUENCE [LARGE SCALE GENOMIC DNA]</scope>
    <source>
        <strain evidence="6 7">RIT379</strain>
    </source>
</reference>
<dbReference type="SUPFAM" id="SSF46689">
    <property type="entry name" value="Homeodomain-like"/>
    <property type="match status" value="1"/>
</dbReference>
<gene>
    <name evidence="6" type="ORF">ABW02_04150</name>
</gene>
<organism evidence="6 7">
    <name type="scientific">Niallia circulans</name>
    <name type="common">Bacillus circulans</name>
    <dbReference type="NCBI Taxonomy" id="1397"/>
    <lineage>
        <taxon>Bacteria</taxon>
        <taxon>Bacillati</taxon>
        <taxon>Bacillota</taxon>
        <taxon>Bacilli</taxon>
        <taxon>Bacillales</taxon>
        <taxon>Bacillaceae</taxon>
        <taxon>Niallia</taxon>
    </lineage>
</organism>
<sequence>MAKPRSEQKKEDIYQAALKLFSLNGFSKTTIKDIAAEAGVSFGTVFTYYENKETLFTECVNRPLQLFKEIINETKNELTDLTEEKLKYIIRKHLNLFMESEKELRIVQYVIGQPDRFAEIHALDEFVELFLVYIQEIVHIGMEKGFLPKSNSKEVGYGYLAFLMGARLTYSDHAHAMFTSTFTNQAYRLFGMEGEYADENI</sequence>
<evidence type="ECO:0000313" key="6">
    <source>
        <dbReference type="EMBL" id="KLV28082.1"/>
    </source>
</evidence>
<feature type="coiled-coil region" evidence="4">
    <location>
        <begin position="64"/>
        <end position="91"/>
    </location>
</feature>
<evidence type="ECO:0000256" key="4">
    <source>
        <dbReference type="SAM" id="Coils"/>
    </source>
</evidence>
<evidence type="ECO:0000259" key="5">
    <source>
        <dbReference type="PROSITE" id="PS50977"/>
    </source>
</evidence>
<proteinExistence type="predicted"/>
<dbReference type="GO" id="GO:0003677">
    <property type="term" value="F:DNA binding"/>
    <property type="evidence" value="ECO:0007669"/>
    <property type="project" value="UniProtKB-UniRule"/>
</dbReference>
<evidence type="ECO:0000256" key="1">
    <source>
        <dbReference type="ARBA" id="ARBA00022491"/>
    </source>
</evidence>
<keyword evidence="7" id="KW-1185">Reference proteome</keyword>
<dbReference type="InterPro" id="IPR009057">
    <property type="entry name" value="Homeodomain-like_sf"/>
</dbReference>
<evidence type="ECO:0000313" key="7">
    <source>
        <dbReference type="Proteomes" id="UP000036045"/>
    </source>
</evidence>
<feature type="domain" description="HTH tetR-type" evidence="5">
    <location>
        <begin position="7"/>
        <end position="67"/>
    </location>
</feature>